<evidence type="ECO:0000256" key="3">
    <source>
        <dbReference type="ARBA" id="ARBA00022448"/>
    </source>
</evidence>
<dbReference type="InterPro" id="IPR011989">
    <property type="entry name" value="ARM-like"/>
</dbReference>
<dbReference type="GO" id="GO:0006606">
    <property type="term" value="P:protein import into nucleus"/>
    <property type="evidence" value="ECO:0007669"/>
    <property type="project" value="InterPro"/>
</dbReference>
<dbReference type="PROSITE" id="PS50166">
    <property type="entry name" value="IMPORTIN_B_NT"/>
    <property type="match status" value="1"/>
</dbReference>
<evidence type="ECO:0000313" key="12">
    <source>
        <dbReference type="Proteomes" id="UP000094389"/>
    </source>
</evidence>
<dbReference type="Pfam" id="PF18829">
    <property type="entry name" value="Importin_rep_6"/>
    <property type="match status" value="1"/>
</dbReference>
<evidence type="ECO:0000256" key="4">
    <source>
        <dbReference type="ARBA" id="ARBA00022490"/>
    </source>
</evidence>
<evidence type="ECO:0000256" key="6">
    <source>
        <dbReference type="ARBA" id="ARBA00022927"/>
    </source>
</evidence>
<dbReference type="AlphaFoldDB" id="A0A0H5C3M4"/>
<dbReference type="InterPro" id="IPR034085">
    <property type="entry name" value="TOG"/>
</dbReference>
<sequence>MSSVTPEINSALLELLQGLSSADNNTRVAAETHLNSVWSGKDRVDVLLLFLSQQAASGANDALKSFAAVLFRRIAIRSPPKMKSVMERTISIVNEETLAGIRNNFLQGFISQQSNNVRHKLADVIAELAKDDVPGSWDQLLPTLFEAVKNPDASFRESAFRIFAANPGLLPQSHMDQILPVYQAGFEDSEDDIRIAACSAFVSFFQCLPKKTWPLVQPLLPSLMNSLPRFLENGKDVALASVLESLIDLVDTASKLFKDMFPTIIEFCSAVANNQSIDSGARLSALELLTAFSESSPKMCKANPAYSQAIVYITLHMMTEVCDGDDDAAEWNNADNTEDDEEEVEYDSARQALDRVALKLGGEYLAGPLFQMITQMMASNDWRQRQAALMALSSAAEGCCDVLIGEIPRILDLVIPGLNDPHPRVQYATCNALGQISTDFADTIQRQAGDRIIPALVSKLTNQSVPRVQAHAAAALVNFSENATKETLEPYLDDLLSNLLTLLQSPKRYVQEQVLTTIAIVADAAQKTFIKYYDTLMPLLINVLKTDMGDEQRLLKAKCIECSTLIALAVGKEKFAPHSQELIHLFAAIQQGEMQDDDPVKPYLEQGWGRIARIIGSDFLPYLPSVLPPLIEAAKAAQNISLLEEEEAEEFNQNEDWDVIQLSGKHIAVHTALLDDKAAAIDLIAGYADILKGDFYQYTREITLEIVLPALDFYLHDEVRRSAANALPPLLLTAKAATGAKSTQTLELWQLISDKLIKIIGTEPAIDLLFSYFNALSDCIQIIGDQSLSQEQMLAFAKNVNTVLKEMYDRIKDREGEEDEYNEEIDEDDEYTDEELSDEINKVISTVFSSNKLAFLEPFQVLVPTVASFINDSNVICKLFGLCVASDLVEYTGEASVPFRDLFLGAVAESLGHPDARIRQAASYIVGVAAQHASNSYADLTLGALESLFKITQIPDARSDDNAGATENASCAISKVLHAYGDRVPNFNAVVESWIKTLPIVKDTEAAPYAYRFLAQLIDSSHPSIQNNIQGVVDSVIQALVFSSIAGQTAEVVVGSVKKLLGQLPQSDAMALLQSYPQDTQAVIQKWFS</sequence>
<dbReference type="Gene3D" id="1.25.10.10">
    <property type="entry name" value="Leucine-rich Repeat Variant"/>
    <property type="match status" value="1"/>
</dbReference>
<evidence type="ECO:0000256" key="2">
    <source>
        <dbReference type="ARBA" id="ARBA00004496"/>
    </source>
</evidence>
<dbReference type="InterPro" id="IPR040928">
    <property type="entry name" value="Importin_rep_5"/>
</dbReference>
<feature type="domain" description="Importin N-terminal" evidence="8">
    <location>
        <begin position="30"/>
        <end position="111"/>
    </location>
</feature>
<evidence type="ECO:0000313" key="11">
    <source>
        <dbReference type="Proteomes" id="UP000038830"/>
    </source>
</evidence>
<dbReference type="Pfam" id="PF18808">
    <property type="entry name" value="Importin_rep_4"/>
    <property type="match status" value="1"/>
</dbReference>
<dbReference type="Pfam" id="PF25574">
    <property type="entry name" value="TPR_IMB1"/>
    <property type="match status" value="1"/>
</dbReference>
<dbReference type="GO" id="GO:0005634">
    <property type="term" value="C:nucleus"/>
    <property type="evidence" value="ECO:0007669"/>
    <property type="project" value="UniProtKB-SubCell"/>
</dbReference>
<evidence type="ECO:0000313" key="9">
    <source>
        <dbReference type="EMBL" id="CEP22287.1"/>
    </source>
</evidence>
<dbReference type="Pfam" id="PF13513">
    <property type="entry name" value="HEAT_EZ"/>
    <property type="match status" value="1"/>
</dbReference>
<evidence type="ECO:0000259" key="8">
    <source>
        <dbReference type="PROSITE" id="PS50166"/>
    </source>
</evidence>
<dbReference type="SMART" id="SM01349">
    <property type="entry name" value="TOG"/>
    <property type="match status" value="1"/>
</dbReference>
<dbReference type="EMBL" id="KV453926">
    <property type="protein sequence ID" value="ODV75098.1"/>
    <property type="molecule type" value="Genomic_DNA"/>
</dbReference>
<dbReference type="InterPro" id="IPR057672">
    <property type="entry name" value="TPR_IPO4/5"/>
</dbReference>
<keyword evidence="4" id="KW-0963">Cytoplasm</keyword>
<dbReference type="STRING" id="983966.A0A0H5C3M4"/>
<reference evidence="9" key="1">
    <citation type="submission" date="2014-12" db="EMBL/GenBank/DDBJ databases">
        <authorList>
            <person name="Jaenicke S."/>
        </authorList>
    </citation>
    <scope>NUCLEOTIDE SEQUENCE [LARGE SCALE GENOMIC DNA]</scope>
    <source>
        <strain evidence="9">CBS1600</strain>
    </source>
</reference>
<dbReference type="InterPro" id="IPR040122">
    <property type="entry name" value="Importin_beta"/>
</dbReference>
<evidence type="ECO:0000313" key="10">
    <source>
        <dbReference type="EMBL" id="ODV75098.1"/>
    </source>
</evidence>
<dbReference type="InterPro" id="IPR001494">
    <property type="entry name" value="Importin-beta_N"/>
</dbReference>
<evidence type="ECO:0000256" key="5">
    <source>
        <dbReference type="ARBA" id="ARBA00022737"/>
    </source>
</evidence>
<keyword evidence="6" id="KW-0653">Protein transport</keyword>
<dbReference type="EMBL" id="CDQK01000003">
    <property type="protein sequence ID" value="CEP22287.1"/>
    <property type="molecule type" value="Genomic_DNA"/>
</dbReference>
<comment type="subcellular location">
    <subcellularLocation>
        <location evidence="2">Cytoplasm</location>
    </subcellularLocation>
    <subcellularLocation>
        <location evidence="1">Nucleus</location>
    </subcellularLocation>
</comment>
<evidence type="ECO:0000256" key="1">
    <source>
        <dbReference type="ARBA" id="ARBA00004123"/>
    </source>
</evidence>
<dbReference type="InterPro" id="IPR041653">
    <property type="entry name" value="Importin_rep_4"/>
</dbReference>
<gene>
    <name evidence="9" type="ORF">BN1211_2601</name>
    <name evidence="10" type="ORF">CYBJADRAFT_165862</name>
</gene>
<dbReference type="SUPFAM" id="SSF48371">
    <property type="entry name" value="ARM repeat"/>
    <property type="match status" value="2"/>
</dbReference>
<proteinExistence type="predicted"/>
<dbReference type="GO" id="GO:0005737">
    <property type="term" value="C:cytoplasm"/>
    <property type="evidence" value="ECO:0007669"/>
    <property type="project" value="UniProtKB-SubCell"/>
</dbReference>
<keyword evidence="5" id="KW-0677">Repeat</keyword>
<keyword evidence="7" id="KW-0539">Nucleus</keyword>
<dbReference type="Proteomes" id="UP000094389">
    <property type="component" value="Unassembled WGS sequence"/>
</dbReference>
<dbReference type="OMA" id="PKRFVQE"/>
<reference evidence="10 12" key="3">
    <citation type="journal article" date="2016" name="Proc. Natl. Acad. Sci. U.S.A.">
        <title>Comparative genomics of biotechnologically important yeasts.</title>
        <authorList>
            <person name="Riley R."/>
            <person name="Haridas S."/>
            <person name="Wolfe K.H."/>
            <person name="Lopes M.R."/>
            <person name="Hittinger C.T."/>
            <person name="Goeker M."/>
            <person name="Salamov A.A."/>
            <person name="Wisecaver J.H."/>
            <person name="Long T.M."/>
            <person name="Calvey C.H."/>
            <person name="Aerts A.L."/>
            <person name="Barry K.W."/>
            <person name="Choi C."/>
            <person name="Clum A."/>
            <person name="Coughlan A.Y."/>
            <person name="Deshpande S."/>
            <person name="Douglass A.P."/>
            <person name="Hanson S.J."/>
            <person name="Klenk H.-P."/>
            <person name="LaButti K.M."/>
            <person name="Lapidus A."/>
            <person name="Lindquist E.A."/>
            <person name="Lipzen A.M."/>
            <person name="Meier-Kolthoff J.P."/>
            <person name="Ohm R.A."/>
            <person name="Otillar R.P."/>
            <person name="Pangilinan J.L."/>
            <person name="Peng Y."/>
            <person name="Rokas A."/>
            <person name="Rosa C.A."/>
            <person name="Scheuner C."/>
            <person name="Sibirny A.A."/>
            <person name="Slot J.C."/>
            <person name="Stielow J.B."/>
            <person name="Sun H."/>
            <person name="Kurtzman C.P."/>
            <person name="Blackwell M."/>
            <person name="Grigoriev I.V."/>
            <person name="Jeffries T.W."/>
        </authorList>
    </citation>
    <scope>NUCLEOTIDE SEQUENCE [LARGE SCALE GENOMIC DNA]</scope>
    <source>
        <strain evidence="12">ATCC 18201 / CBS 1600 / BCRC 20928 / JCM 3617 / NBRC 0987 / NRRL Y-1542</strain>
        <strain evidence="10">NRRL Y-1542</strain>
    </source>
</reference>
<dbReference type="GO" id="GO:0031267">
    <property type="term" value="F:small GTPase binding"/>
    <property type="evidence" value="ECO:0007669"/>
    <property type="project" value="InterPro"/>
</dbReference>
<dbReference type="OrthoDB" id="543373at2759"/>
<dbReference type="Pfam" id="PF18816">
    <property type="entry name" value="Importin_rep_5"/>
    <property type="match status" value="1"/>
</dbReference>
<dbReference type="InterPro" id="IPR016024">
    <property type="entry name" value="ARM-type_fold"/>
</dbReference>
<organism evidence="9 11">
    <name type="scientific">Cyberlindnera jadinii (strain ATCC 18201 / CBS 1600 / BCRC 20928 / JCM 3617 / NBRC 0987 / NRRL Y-1542)</name>
    <name type="common">Torula yeast</name>
    <name type="synonym">Candida utilis</name>
    <dbReference type="NCBI Taxonomy" id="983966"/>
    <lineage>
        <taxon>Eukaryota</taxon>
        <taxon>Fungi</taxon>
        <taxon>Dikarya</taxon>
        <taxon>Ascomycota</taxon>
        <taxon>Saccharomycotina</taxon>
        <taxon>Saccharomycetes</taxon>
        <taxon>Phaffomycetales</taxon>
        <taxon>Phaffomycetaceae</taxon>
        <taxon>Cyberlindnera</taxon>
    </lineage>
</organism>
<dbReference type="Proteomes" id="UP000038830">
    <property type="component" value="Unassembled WGS sequence"/>
</dbReference>
<name>A0A0H5C3M4_CYBJN</name>
<accession>A0A1E4S6J2</accession>
<dbReference type="InterPro" id="IPR058584">
    <property type="entry name" value="IMB1_TNPO1-like_TPR"/>
</dbReference>
<dbReference type="Gene3D" id="6.10.140.1700">
    <property type="match status" value="1"/>
</dbReference>
<reference evidence="11" key="2">
    <citation type="journal article" date="2015" name="J. Biotechnol.">
        <title>The structure of the Cyberlindnera jadinii genome and its relation to Candida utilis analyzed by the occurrence of single nucleotide polymorphisms.</title>
        <authorList>
            <person name="Rupp O."/>
            <person name="Brinkrolf K."/>
            <person name="Buerth C."/>
            <person name="Kunigo M."/>
            <person name="Schneider J."/>
            <person name="Jaenicke S."/>
            <person name="Goesmann A."/>
            <person name="Puehler A."/>
            <person name="Jaeger K.-E."/>
            <person name="Ernst J.F."/>
        </authorList>
    </citation>
    <scope>NUCLEOTIDE SEQUENCE [LARGE SCALE GENOMIC DNA]</scope>
    <source>
        <strain evidence="11">ATCC 18201 / CBS 1600 / BCRC 20928 / JCM 3617 / NBRC 0987 / NRRL Y-1542</strain>
    </source>
</reference>
<evidence type="ECO:0000256" key="7">
    <source>
        <dbReference type="ARBA" id="ARBA00023242"/>
    </source>
</evidence>
<keyword evidence="12" id="KW-1185">Reference proteome</keyword>
<dbReference type="InterPro" id="IPR041389">
    <property type="entry name" value="Importin_rep_6"/>
</dbReference>
<protein>
    <submittedName>
        <fullName evidence="10">Karyopherin functions in nuclear transport of protein</fullName>
    </submittedName>
</protein>
<dbReference type="Pfam" id="PF25780">
    <property type="entry name" value="TPR_IPO5"/>
    <property type="match status" value="1"/>
</dbReference>
<keyword evidence="3" id="KW-0813">Transport</keyword>
<accession>A0A0H5C3M4</accession>
<dbReference type="PANTHER" id="PTHR10527">
    <property type="entry name" value="IMPORTIN BETA"/>
    <property type="match status" value="1"/>
</dbReference>